<name>A0ABM9QBD9_9ENTR</name>
<dbReference type="EMBL" id="CAKZ01000171">
    <property type="protein sequence ID" value="CCJ82868.1"/>
    <property type="molecule type" value="Genomic_DNA"/>
</dbReference>
<protein>
    <submittedName>
        <fullName evidence="1">Uncharacterized protein</fullName>
    </submittedName>
</protein>
<gene>
    <name evidence="1" type="ORF">BN134_3636</name>
</gene>
<sequence>MIQIKKYVTFHFSAQHRSLRVLRVVNTMEPGITLSKGGFDATGGSHI</sequence>
<accession>A0ABM9QBD9</accession>
<evidence type="ECO:0000313" key="2">
    <source>
        <dbReference type="Proteomes" id="UP000009342"/>
    </source>
</evidence>
<evidence type="ECO:0000313" key="1">
    <source>
        <dbReference type="EMBL" id="CCJ82868.1"/>
    </source>
</evidence>
<dbReference type="Proteomes" id="UP000009342">
    <property type="component" value="Unassembled WGS sequence"/>
</dbReference>
<keyword evidence="2" id="KW-1185">Reference proteome</keyword>
<proteinExistence type="predicted"/>
<organism evidence="1 2">
    <name type="scientific">Cronobacter dublinensis 1210</name>
    <dbReference type="NCBI Taxonomy" id="1208656"/>
    <lineage>
        <taxon>Bacteria</taxon>
        <taxon>Pseudomonadati</taxon>
        <taxon>Pseudomonadota</taxon>
        <taxon>Gammaproteobacteria</taxon>
        <taxon>Enterobacterales</taxon>
        <taxon>Enterobacteriaceae</taxon>
        <taxon>Cronobacter</taxon>
    </lineage>
</organism>
<comment type="caution">
    <text evidence="1">The sequence shown here is derived from an EMBL/GenBank/DDBJ whole genome shotgun (WGS) entry which is preliminary data.</text>
</comment>
<reference evidence="2" key="1">
    <citation type="journal article" date="2012" name="PLoS ONE">
        <title>Comparative analysis of genome sequences covering the seven cronobacter species.</title>
        <authorList>
            <person name="Joseph S."/>
            <person name="Desai P."/>
            <person name="Ji Y."/>
            <person name="Cummings C.A."/>
            <person name="Shih R."/>
            <person name="Degoricija L."/>
            <person name="Rico A."/>
            <person name="Brzoska P."/>
            <person name="Hamby S.E."/>
            <person name="Masood N."/>
            <person name="Hariri S."/>
            <person name="Sonbol H."/>
            <person name="Chuzhanova N."/>
            <person name="McClelland M."/>
            <person name="Furtado M.R."/>
            <person name="Forsythe S.J."/>
        </authorList>
    </citation>
    <scope>NUCLEOTIDE SEQUENCE [LARGE SCALE GENOMIC DNA]</scope>
    <source>
        <strain evidence="2">1210</strain>
    </source>
</reference>